<dbReference type="GO" id="GO:0006465">
    <property type="term" value="P:signal peptide processing"/>
    <property type="evidence" value="ECO:0007669"/>
    <property type="project" value="TreeGrafter"/>
</dbReference>
<keyword evidence="4" id="KW-0378">Hydrolase</keyword>
<reference evidence="10" key="1">
    <citation type="submission" date="2017-02" db="UniProtKB">
        <authorList>
            <consortium name="WormBaseParasite"/>
        </authorList>
    </citation>
    <scope>IDENTIFICATION</scope>
</reference>
<dbReference type="PANTHER" id="PTHR12174">
    <property type="entry name" value="SIGNAL PEPTIDE PEPTIDASE"/>
    <property type="match status" value="1"/>
</dbReference>
<name>A0A0N5AVH9_9BILA</name>
<evidence type="ECO:0000256" key="6">
    <source>
        <dbReference type="ARBA" id="ARBA00022989"/>
    </source>
</evidence>
<keyword evidence="9" id="KW-1185">Reference proteome</keyword>
<protein>
    <submittedName>
        <fullName evidence="10">Minor histocompatibility antigen H13</fullName>
    </submittedName>
</protein>
<sequence length="391" mass="44197">LLFFYYDDWSIVFNNIFRFDADSKGKVIGYLKEYAPAQLVNNIEHLLSFTNMRSNTSTTSGESTSLLRRAFDFVPAVNKANAMYLLLVILCFEGSAALSVILKPFFSYVLRRLPIGDRIPKLNLPYFFCLKIGKHEMNEGDIETADKKNSTSLMKAEFDTHDCVSLFFCLTVGMLHLMRRHWITNNILGVAFSIYGIENLHLSSFKAGTALLAGLFVYDVFWVFATDVMTTVARGIDAPILLQFPQDIFRAGWKADKYAMLGLGDIVIPGIFIALLLRFDNQIMALHGKKASKRCYFKATTFAYAFGLLLTMLMMHLFKAAQPALLYLVPVCLLVPLALAAMRGEAAELWNYCEEKIVQIDDKDADDDSPKHDFLNELSSLLSVNKNKKRD</sequence>
<dbReference type="Proteomes" id="UP000046393">
    <property type="component" value="Unplaced"/>
</dbReference>
<evidence type="ECO:0000313" key="9">
    <source>
        <dbReference type="Proteomes" id="UP000046393"/>
    </source>
</evidence>
<dbReference type="AlphaFoldDB" id="A0A0N5AVH9"/>
<dbReference type="InterPro" id="IPR007369">
    <property type="entry name" value="Peptidase_A22B_SPP"/>
</dbReference>
<dbReference type="GO" id="GO:0042500">
    <property type="term" value="F:aspartic endopeptidase activity, intramembrane cleaving"/>
    <property type="evidence" value="ECO:0007669"/>
    <property type="project" value="InterPro"/>
</dbReference>
<dbReference type="PANTHER" id="PTHR12174:SF23">
    <property type="entry name" value="MINOR HISTOCOMPATIBILITY ANTIGEN H13"/>
    <property type="match status" value="1"/>
</dbReference>
<dbReference type="Pfam" id="PF04258">
    <property type="entry name" value="Peptidase_A22B"/>
    <property type="match status" value="1"/>
</dbReference>
<keyword evidence="7 8" id="KW-0472">Membrane</keyword>
<evidence type="ECO:0000256" key="5">
    <source>
        <dbReference type="ARBA" id="ARBA00022824"/>
    </source>
</evidence>
<evidence type="ECO:0000313" key="10">
    <source>
        <dbReference type="WBParaSite" id="SMUV_0000889801-mRNA-1"/>
    </source>
</evidence>
<keyword evidence="5" id="KW-0256">Endoplasmic reticulum</keyword>
<dbReference type="STRING" id="451379.A0A0N5AVH9"/>
<feature type="transmembrane region" description="Helical" evidence="8">
    <location>
        <begin position="258"/>
        <end position="279"/>
    </location>
</feature>
<feature type="transmembrane region" description="Helical" evidence="8">
    <location>
        <begin position="207"/>
        <end position="225"/>
    </location>
</feature>
<comment type="subcellular location">
    <subcellularLocation>
        <location evidence="1">Endoplasmic reticulum membrane</location>
        <topology evidence="1">Multi-pass membrane protein</topology>
    </subcellularLocation>
</comment>
<organism evidence="9 10">
    <name type="scientific">Syphacia muris</name>
    <dbReference type="NCBI Taxonomy" id="451379"/>
    <lineage>
        <taxon>Eukaryota</taxon>
        <taxon>Metazoa</taxon>
        <taxon>Ecdysozoa</taxon>
        <taxon>Nematoda</taxon>
        <taxon>Chromadorea</taxon>
        <taxon>Rhabditida</taxon>
        <taxon>Spirurina</taxon>
        <taxon>Oxyuridomorpha</taxon>
        <taxon>Oxyuroidea</taxon>
        <taxon>Oxyuridae</taxon>
        <taxon>Syphacia</taxon>
    </lineage>
</organism>
<comment type="similarity">
    <text evidence="2">Belongs to the peptidase A22B family.</text>
</comment>
<feature type="transmembrane region" description="Helical" evidence="8">
    <location>
        <begin position="299"/>
        <end position="318"/>
    </location>
</feature>
<dbReference type="WBParaSite" id="SMUV_0000889801-mRNA-1">
    <property type="protein sequence ID" value="SMUV_0000889801-mRNA-1"/>
    <property type="gene ID" value="SMUV_0000889801"/>
</dbReference>
<accession>A0A0N5AVH9</accession>
<feature type="transmembrane region" description="Helical" evidence="8">
    <location>
        <begin position="324"/>
        <end position="342"/>
    </location>
</feature>
<dbReference type="GO" id="GO:0033619">
    <property type="term" value="P:membrane protein proteolysis"/>
    <property type="evidence" value="ECO:0007669"/>
    <property type="project" value="TreeGrafter"/>
</dbReference>
<evidence type="ECO:0000256" key="3">
    <source>
        <dbReference type="ARBA" id="ARBA00022692"/>
    </source>
</evidence>
<feature type="transmembrane region" description="Helical" evidence="8">
    <location>
        <begin position="82"/>
        <end position="102"/>
    </location>
</feature>
<keyword evidence="3 8" id="KW-0812">Transmembrane</keyword>
<evidence type="ECO:0000256" key="1">
    <source>
        <dbReference type="ARBA" id="ARBA00004477"/>
    </source>
</evidence>
<dbReference type="InterPro" id="IPR006639">
    <property type="entry name" value="Preselin/SPP"/>
</dbReference>
<dbReference type="GO" id="GO:0098554">
    <property type="term" value="C:cytoplasmic side of endoplasmic reticulum membrane"/>
    <property type="evidence" value="ECO:0007669"/>
    <property type="project" value="TreeGrafter"/>
</dbReference>
<evidence type="ECO:0000256" key="2">
    <source>
        <dbReference type="ARBA" id="ARBA00006859"/>
    </source>
</evidence>
<proteinExistence type="inferred from homology"/>
<dbReference type="SMART" id="SM00730">
    <property type="entry name" value="PSN"/>
    <property type="match status" value="1"/>
</dbReference>
<evidence type="ECO:0000256" key="8">
    <source>
        <dbReference type="SAM" id="Phobius"/>
    </source>
</evidence>
<dbReference type="GO" id="GO:0098553">
    <property type="term" value="C:lumenal side of endoplasmic reticulum membrane"/>
    <property type="evidence" value="ECO:0007669"/>
    <property type="project" value="TreeGrafter"/>
</dbReference>
<evidence type="ECO:0000256" key="7">
    <source>
        <dbReference type="ARBA" id="ARBA00023136"/>
    </source>
</evidence>
<keyword evidence="6 8" id="KW-1133">Transmembrane helix</keyword>
<evidence type="ECO:0000256" key="4">
    <source>
        <dbReference type="ARBA" id="ARBA00022801"/>
    </source>
</evidence>